<dbReference type="KEGG" id="cdet:87950377"/>
<gene>
    <name evidence="2" type="ORF">CDEST_13877</name>
</gene>
<evidence type="ECO:0000313" key="2">
    <source>
        <dbReference type="EMBL" id="WQF88863.1"/>
    </source>
</evidence>
<dbReference type="GeneID" id="87950377"/>
<dbReference type="EMBL" id="CP137313">
    <property type="protein sequence ID" value="WQF88863.1"/>
    <property type="molecule type" value="Genomic_DNA"/>
</dbReference>
<evidence type="ECO:0000256" key="1">
    <source>
        <dbReference type="SAM" id="MobiDB-lite"/>
    </source>
</evidence>
<dbReference type="RefSeq" id="XP_062786084.1">
    <property type="nucleotide sequence ID" value="XM_062930033.1"/>
</dbReference>
<organism evidence="2 3">
    <name type="scientific">Colletotrichum destructivum</name>
    <dbReference type="NCBI Taxonomy" id="34406"/>
    <lineage>
        <taxon>Eukaryota</taxon>
        <taxon>Fungi</taxon>
        <taxon>Dikarya</taxon>
        <taxon>Ascomycota</taxon>
        <taxon>Pezizomycotina</taxon>
        <taxon>Sordariomycetes</taxon>
        <taxon>Hypocreomycetidae</taxon>
        <taxon>Glomerellales</taxon>
        <taxon>Glomerellaceae</taxon>
        <taxon>Colletotrichum</taxon>
        <taxon>Colletotrichum destructivum species complex</taxon>
    </lineage>
</organism>
<dbReference type="Proteomes" id="UP001322277">
    <property type="component" value="Chromosome 9"/>
</dbReference>
<proteinExistence type="predicted"/>
<sequence>MGENENENKRRRMRRRHTHVPALRMPAYTRGDPGEQKDVRPSSACVRVFTTGKNPPLRQMRC</sequence>
<keyword evidence="3" id="KW-1185">Reference proteome</keyword>
<feature type="region of interest" description="Disordered" evidence="1">
    <location>
        <begin position="1"/>
        <end position="42"/>
    </location>
</feature>
<reference evidence="3" key="1">
    <citation type="journal article" date="2023" name="bioRxiv">
        <title>Complete genome of the Medicago anthracnose fungus, Colletotrichum destructivum, reveals a mini-chromosome-like region within a core chromosome.</title>
        <authorList>
            <person name="Lapalu N."/>
            <person name="Simon A."/>
            <person name="Lu A."/>
            <person name="Plaumann P.-L."/>
            <person name="Amselem J."/>
            <person name="Pigne S."/>
            <person name="Auger A."/>
            <person name="Koch C."/>
            <person name="Dallery J.-F."/>
            <person name="O'Connell R.J."/>
        </authorList>
    </citation>
    <scope>NUCLEOTIDE SEQUENCE [LARGE SCALE GENOMIC DNA]</scope>
    <source>
        <strain evidence="3">CBS 520.97</strain>
    </source>
</reference>
<feature type="compositionally biased region" description="Basic residues" evidence="1">
    <location>
        <begin position="9"/>
        <end position="19"/>
    </location>
</feature>
<name>A0AAX4J0G4_9PEZI</name>
<dbReference type="AlphaFoldDB" id="A0AAX4J0G4"/>
<accession>A0AAX4J0G4</accession>
<evidence type="ECO:0000313" key="3">
    <source>
        <dbReference type="Proteomes" id="UP001322277"/>
    </source>
</evidence>
<protein>
    <submittedName>
        <fullName evidence="2">Uncharacterized protein</fullName>
    </submittedName>
</protein>